<dbReference type="Pfam" id="PF12079">
    <property type="entry name" value="DUF3558"/>
    <property type="match status" value="1"/>
</dbReference>
<organism evidence="2 3">
    <name type="scientific">Streptoalloteichus hindustanus</name>
    <dbReference type="NCBI Taxonomy" id="2017"/>
    <lineage>
        <taxon>Bacteria</taxon>
        <taxon>Bacillati</taxon>
        <taxon>Actinomycetota</taxon>
        <taxon>Actinomycetes</taxon>
        <taxon>Pseudonocardiales</taxon>
        <taxon>Pseudonocardiaceae</taxon>
        <taxon>Streptoalloteichus</taxon>
    </lineage>
</organism>
<reference evidence="2 3" key="1">
    <citation type="submission" date="2016-11" db="EMBL/GenBank/DDBJ databases">
        <authorList>
            <person name="Jaros S."/>
            <person name="Januszkiewicz K."/>
            <person name="Wedrychowicz H."/>
        </authorList>
    </citation>
    <scope>NUCLEOTIDE SEQUENCE [LARGE SCALE GENOMIC DNA]</scope>
    <source>
        <strain evidence="2 3">DSM 44523</strain>
    </source>
</reference>
<dbReference type="Proteomes" id="UP000184501">
    <property type="component" value="Unassembled WGS sequence"/>
</dbReference>
<evidence type="ECO:0000256" key="1">
    <source>
        <dbReference type="SAM" id="MobiDB-lite"/>
    </source>
</evidence>
<dbReference type="EMBL" id="FQVN01000001">
    <property type="protein sequence ID" value="SHE54936.1"/>
    <property type="molecule type" value="Genomic_DNA"/>
</dbReference>
<evidence type="ECO:0008006" key="4">
    <source>
        <dbReference type="Google" id="ProtNLM"/>
    </source>
</evidence>
<gene>
    <name evidence="2" type="ORF">SAMN05444320_101388</name>
</gene>
<evidence type="ECO:0000313" key="2">
    <source>
        <dbReference type="EMBL" id="SHE54936.1"/>
    </source>
</evidence>
<dbReference type="InterPro" id="IPR024520">
    <property type="entry name" value="DUF3558"/>
</dbReference>
<dbReference type="AlphaFoldDB" id="A0A1M4UE92"/>
<feature type="region of interest" description="Disordered" evidence="1">
    <location>
        <begin position="34"/>
        <end position="60"/>
    </location>
</feature>
<dbReference type="STRING" id="2017.SAMN05444320_101388"/>
<sequence length="202" mass="21076">MAGPGGGRVRFSRLFTPMAATVFLAVLGALPGCGTPEGPPPDARTTAATRPTGDRPLSEVDPCRLLTEGQRRELGVDQPPRPDHDATLDAPGCVFAAEAAELQVDVVAVGAVVPTDLHARQRPDRRTREITVAGVPAREARPTTDGSPSGAGSCEVSVRVAEGQFLRVAVGQRSGPARSQDALCAKGVLVSEAVLTTLRERR</sequence>
<accession>A0A1M4UE92</accession>
<protein>
    <recommendedName>
        <fullName evidence="4">DUF3558 domain-containing protein</fullName>
    </recommendedName>
</protein>
<evidence type="ECO:0000313" key="3">
    <source>
        <dbReference type="Proteomes" id="UP000184501"/>
    </source>
</evidence>
<keyword evidence="3" id="KW-1185">Reference proteome</keyword>
<name>A0A1M4UE92_STRHI</name>
<proteinExistence type="predicted"/>